<dbReference type="OrthoDB" id="3239954at2"/>
<feature type="domain" description="PRD" evidence="8">
    <location>
        <begin position="306"/>
        <end position="413"/>
    </location>
</feature>
<dbReference type="PROSITE" id="PS51372">
    <property type="entry name" value="PRD_2"/>
    <property type="match status" value="2"/>
</dbReference>
<dbReference type="SUPFAM" id="SSF55804">
    <property type="entry name" value="Phoshotransferase/anion transport protein"/>
    <property type="match status" value="1"/>
</dbReference>
<dbReference type="InterPro" id="IPR013196">
    <property type="entry name" value="HTH_11"/>
</dbReference>
<dbReference type="Pfam" id="PF00874">
    <property type="entry name" value="PRD"/>
    <property type="match status" value="2"/>
</dbReference>
<evidence type="ECO:0000313" key="10">
    <source>
        <dbReference type="Proteomes" id="UP000307201"/>
    </source>
</evidence>
<evidence type="ECO:0000313" key="9">
    <source>
        <dbReference type="EMBL" id="TLQ08687.1"/>
    </source>
</evidence>
<proteinExistence type="predicted"/>
<sequence>MLMINRKVKILTILSSATDPITSTQLAAITEVSSRTIREDIKELNTDLKSNGALIEALKGKGFILTVLNEPLFTHYLEKIDQSLEQISSNPDTPNERIDYLLNLFLKESKPVKLDDLSEEIHVSRSTIQADLKTVKQLLEPYSLKLVSRPNYGIRLKGTELNRRFAMSEFLFNQQKSGPNLIHMQNVSSIAGINEPILNSMWSILLDQINQNDIVLSDVALNNLFVHIVIAYKRIKEGYSVNLIEKDLSEIQTQKEYTVATKIVQQIEQSLHVTFPEIEIAYIAIHLLGTKLIGESNNTKSQYEQVIDPMIQKLIDQILLQLKKELNLPLLDDQELIMSLALHLKPAINRYKFNMNIRNPMLEDIKAHYPLAFEAGIIAALEIKKTLSVEIDENEVAYIALHIGAAMEREKEAHFLKKCYIVCASGVGSSKLIQYKVTSEFRSEIEVVGTTELYRINEIPYNNIDFIISAVPIKEILPVPVIEVNTILSRYDLSRIEQFIGGNNSDPITFINKEHTFLNQSLKTKEEVFEFLIDQLTPFHDLPEDYQLLLEKREEIAPTSYGNNVAIPHPITPQTKKTFLTFCTLDQPILWGERKVQFICLLNVEKDSQEDLQLLYDILGKIVNTPAIVSKLLHCSDYDEFISIIQSVKN</sequence>
<dbReference type="EMBL" id="VBTE01000006">
    <property type="protein sequence ID" value="TLQ08687.1"/>
    <property type="molecule type" value="Genomic_DNA"/>
</dbReference>
<evidence type="ECO:0000256" key="2">
    <source>
        <dbReference type="ARBA" id="ARBA00022737"/>
    </source>
</evidence>
<dbReference type="STRING" id="191770.SAMN04488013_10375"/>
<dbReference type="SUPFAM" id="SSF46785">
    <property type="entry name" value="Winged helix' DNA-binding domain"/>
    <property type="match status" value="2"/>
</dbReference>
<evidence type="ECO:0000256" key="4">
    <source>
        <dbReference type="ARBA" id="ARBA00023159"/>
    </source>
</evidence>
<dbReference type="PANTHER" id="PTHR30185">
    <property type="entry name" value="CRYPTIC BETA-GLUCOSIDE BGL OPERON ANTITERMINATOR"/>
    <property type="match status" value="1"/>
</dbReference>
<dbReference type="InterPro" id="IPR011608">
    <property type="entry name" value="PRD"/>
</dbReference>
<protein>
    <submittedName>
        <fullName evidence="9">Transcription antiterminator</fullName>
    </submittedName>
</protein>
<dbReference type="SUPFAM" id="SSF52794">
    <property type="entry name" value="PTS system IIB component-like"/>
    <property type="match status" value="1"/>
</dbReference>
<dbReference type="Pfam" id="PF08279">
    <property type="entry name" value="HTH_11"/>
    <property type="match status" value="1"/>
</dbReference>
<accession>A0A5R9C6H6</accession>
<evidence type="ECO:0000256" key="5">
    <source>
        <dbReference type="ARBA" id="ARBA00023163"/>
    </source>
</evidence>
<keyword evidence="4" id="KW-0010">Activator</keyword>
<evidence type="ECO:0000256" key="3">
    <source>
        <dbReference type="ARBA" id="ARBA00023015"/>
    </source>
</evidence>
<dbReference type="InterPro" id="IPR002178">
    <property type="entry name" value="PTS_EIIA_type-2_dom"/>
</dbReference>
<keyword evidence="3" id="KW-0805">Transcription regulation</keyword>
<dbReference type="InterPro" id="IPR013011">
    <property type="entry name" value="PTS_EIIB_2"/>
</dbReference>
<dbReference type="Gene3D" id="1.10.1790.10">
    <property type="entry name" value="PRD domain"/>
    <property type="match status" value="2"/>
</dbReference>
<dbReference type="GO" id="GO:0008982">
    <property type="term" value="F:protein-N(PI)-phosphohistidine-sugar phosphotransferase activity"/>
    <property type="evidence" value="ECO:0007669"/>
    <property type="project" value="InterPro"/>
</dbReference>
<dbReference type="PROSITE" id="PS51094">
    <property type="entry name" value="PTS_EIIA_TYPE_2"/>
    <property type="match status" value="1"/>
</dbReference>
<dbReference type="InterPro" id="IPR050661">
    <property type="entry name" value="BglG_antiterminators"/>
</dbReference>
<dbReference type="InterPro" id="IPR036388">
    <property type="entry name" value="WH-like_DNA-bd_sf"/>
</dbReference>
<dbReference type="CDD" id="cd00211">
    <property type="entry name" value="PTS_IIA_fru"/>
    <property type="match status" value="1"/>
</dbReference>
<evidence type="ECO:0000259" key="7">
    <source>
        <dbReference type="PROSITE" id="PS51099"/>
    </source>
</evidence>
<dbReference type="InterPro" id="IPR036634">
    <property type="entry name" value="PRD_sf"/>
</dbReference>
<dbReference type="Proteomes" id="UP000307201">
    <property type="component" value="Unassembled WGS sequence"/>
</dbReference>
<keyword evidence="1" id="KW-0808">Transferase</keyword>
<keyword evidence="5" id="KW-0804">Transcription</keyword>
<dbReference type="InterPro" id="IPR036390">
    <property type="entry name" value="WH_DNA-bd_sf"/>
</dbReference>
<dbReference type="PANTHER" id="PTHR30185:SF13">
    <property type="entry name" value="LICABCH OPERON REGULATOR-RELATED"/>
    <property type="match status" value="1"/>
</dbReference>
<dbReference type="Gene3D" id="1.10.10.10">
    <property type="entry name" value="Winged helix-like DNA-binding domain superfamily/Winged helix DNA-binding domain"/>
    <property type="match status" value="2"/>
</dbReference>
<organism evidence="9 10">
    <name type="scientific">Marinilactibacillus psychrotolerans</name>
    <dbReference type="NCBI Taxonomy" id="191770"/>
    <lineage>
        <taxon>Bacteria</taxon>
        <taxon>Bacillati</taxon>
        <taxon>Bacillota</taxon>
        <taxon>Bacilli</taxon>
        <taxon>Lactobacillales</taxon>
        <taxon>Carnobacteriaceae</taxon>
        <taxon>Marinilactibacillus</taxon>
    </lineage>
</organism>
<feature type="domain" description="PTS EIIB type-2" evidence="7">
    <location>
        <begin position="417"/>
        <end position="508"/>
    </location>
</feature>
<comment type="caution">
    <text evidence="9">The sequence shown here is derived from an EMBL/GenBank/DDBJ whole genome shotgun (WGS) entry which is preliminary data.</text>
</comment>
<dbReference type="Gene3D" id="3.40.50.2300">
    <property type="match status" value="1"/>
</dbReference>
<reference evidence="9 10" key="1">
    <citation type="submission" date="2019-05" db="EMBL/GenBank/DDBJ databases">
        <title>The metagenome of a microbial culture collection derived from dairy environment covers the genomic content of the human microbiome.</title>
        <authorList>
            <person name="Roder T."/>
            <person name="Wuthrich D."/>
            <person name="Sattari Z."/>
            <person name="Von Ah U."/>
            <person name="Bar C."/>
            <person name="Ronchi F."/>
            <person name="Macpherson A.J."/>
            <person name="Ganal-Vonarburg S.C."/>
            <person name="Bruggmann R."/>
            <person name="Vergeres G."/>
        </authorList>
    </citation>
    <scope>NUCLEOTIDE SEQUENCE [LARGE SCALE GENOMIC DNA]</scope>
    <source>
        <strain evidence="9 10">FAM 24235</strain>
    </source>
</reference>
<dbReference type="GO" id="GO:0009401">
    <property type="term" value="P:phosphoenolpyruvate-dependent sugar phosphotransferase system"/>
    <property type="evidence" value="ECO:0007669"/>
    <property type="project" value="InterPro"/>
</dbReference>
<dbReference type="Gene3D" id="3.40.930.10">
    <property type="entry name" value="Mannitol-specific EII, Chain A"/>
    <property type="match status" value="1"/>
</dbReference>
<name>A0A5R9C6H6_9LACT</name>
<evidence type="ECO:0000259" key="8">
    <source>
        <dbReference type="PROSITE" id="PS51372"/>
    </source>
</evidence>
<dbReference type="CDD" id="cd05568">
    <property type="entry name" value="PTS_IIB_bgl_like"/>
    <property type="match status" value="1"/>
</dbReference>
<keyword evidence="2" id="KW-0677">Repeat</keyword>
<dbReference type="GO" id="GO:0006355">
    <property type="term" value="P:regulation of DNA-templated transcription"/>
    <property type="evidence" value="ECO:0007669"/>
    <property type="project" value="InterPro"/>
</dbReference>
<feature type="domain" description="PTS EIIA type-2" evidence="6">
    <location>
        <begin position="509"/>
        <end position="648"/>
    </location>
</feature>
<dbReference type="InterPro" id="IPR007737">
    <property type="entry name" value="Mga_HTH"/>
</dbReference>
<dbReference type="AlphaFoldDB" id="A0A5R9C6H6"/>
<dbReference type="Pfam" id="PF00359">
    <property type="entry name" value="PTS_EIIA_2"/>
    <property type="match status" value="1"/>
</dbReference>
<dbReference type="PROSITE" id="PS51099">
    <property type="entry name" value="PTS_EIIB_TYPE_2"/>
    <property type="match status" value="1"/>
</dbReference>
<evidence type="ECO:0000256" key="1">
    <source>
        <dbReference type="ARBA" id="ARBA00022679"/>
    </source>
</evidence>
<dbReference type="InterPro" id="IPR016152">
    <property type="entry name" value="PTrfase/Anion_transptr"/>
</dbReference>
<dbReference type="Pfam" id="PF05043">
    <property type="entry name" value="Mga"/>
    <property type="match status" value="1"/>
</dbReference>
<dbReference type="SUPFAM" id="SSF63520">
    <property type="entry name" value="PTS-regulatory domain, PRD"/>
    <property type="match status" value="2"/>
</dbReference>
<feature type="domain" description="PRD" evidence="8">
    <location>
        <begin position="192"/>
        <end position="297"/>
    </location>
</feature>
<evidence type="ECO:0000259" key="6">
    <source>
        <dbReference type="PROSITE" id="PS51094"/>
    </source>
</evidence>
<gene>
    <name evidence="9" type="ORF">FEZ48_03315</name>
</gene>
<dbReference type="InterPro" id="IPR036095">
    <property type="entry name" value="PTS_EIIB-like_sf"/>
</dbReference>